<gene>
    <name evidence="2" type="primary">RvY_07404-1</name>
    <name evidence="2" type="synonym">RvY_07404.1</name>
    <name evidence="2" type="ORF">RvY_07404</name>
</gene>
<feature type="region of interest" description="Disordered" evidence="1">
    <location>
        <begin position="1"/>
        <end position="35"/>
    </location>
</feature>
<evidence type="ECO:0000313" key="3">
    <source>
        <dbReference type="Proteomes" id="UP000186922"/>
    </source>
</evidence>
<dbReference type="Proteomes" id="UP000186922">
    <property type="component" value="Unassembled WGS sequence"/>
</dbReference>
<evidence type="ECO:0000313" key="2">
    <source>
        <dbReference type="EMBL" id="GAU95863.1"/>
    </source>
</evidence>
<name>A0A1D1VAH4_RAMVA</name>
<accession>A0A1D1VAH4</accession>
<keyword evidence="3" id="KW-1185">Reference proteome</keyword>
<evidence type="ECO:0000256" key="1">
    <source>
        <dbReference type="SAM" id="MobiDB-lite"/>
    </source>
</evidence>
<sequence length="216" mass="24630">MVGRTTRKTTKGTRVKSSAKRLKEQTPVGAPDVGNKRNLLREYESFSRTLDSEMLRTAALKQEELKQLDSQEEEFFHRQCNQFTMEQLDMTCSEMEDFLKTQEAKEPQVMPEGHVADHVVPSSELPVAIKIPLRHRKRKSGLKMQYRRPSITTPHFAVNRPAPKFMTTGIKNTQPRPGRIGELVYSENGSPVIVPDSKKLRLALRKGENFPVADEV</sequence>
<dbReference type="AlphaFoldDB" id="A0A1D1VAH4"/>
<protein>
    <submittedName>
        <fullName evidence="2">Uncharacterized protein</fullName>
    </submittedName>
</protein>
<reference evidence="2 3" key="1">
    <citation type="journal article" date="2016" name="Nat. Commun.">
        <title>Extremotolerant tardigrade genome and improved radiotolerance of human cultured cells by tardigrade-unique protein.</title>
        <authorList>
            <person name="Hashimoto T."/>
            <person name="Horikawa D.D."/>
            <person name="Saito Y."/>
            <person name="Kuwahara H."/>
            <person name="Kozuka-Hata H."/>
            <person name="Shin-I T."/>
            <person name="Minakuchi Y."/>
            <person name="Ohishi K."/>
            <person name="Motoyama A."/>
            <person name="Aizu T."/>
            <person name="Enomoto A."/>
            <person name="Kondo K."/>
            <person name="Tanaka S."/>
            <person name="Hara Y."/>
            <person name="Koshikawa S."/>
            <person name="Sagara H."/>
            <person name="Miura T."/>
            <person name="Yokobori S."/>
            <person name="Miyagawa K."/>
            <person name="Suzuki Y."/>
            <person name="Kubo T."/>
            <person name="Oyama M."/>
            <person name="Kohara Y."/>
            <person name="Fujiyama A."/>
            <person name="Arakawa K."/>
            <person name="Katayama T."/>
            <person name="Toyoda A."/>
            <person name="Kunieda T."/>
        </authorList>
    </citation>
    <scope>NUCLEOTIDE SEQUENCE [LARGE SCALE GENOMIC DNA]</scope>
    <source>
        <strain evidence="2 3">YOKOZUNA-1</strain>
    </source>
</reference>
<feature type="compositionally biased region" description="Basic residues" evidence="1">
    <location>
        <begin position="1"/>
        <end position="20"/>
    </location>
</feature>
<organism evidence="2 3">
    <name type="scientific">Ramazzottius varieornatus</name>
    <name type="common">Water bear</name>
    <name type="synonym">Tardigrade</name>
    <dbReference type="NCBI Taxonomy" id="947166"/>
    <lineage>
        <taxon>Eukaryota</taxon>
        <taxon>Metazoa</taxon>
        <taxon>Ecdysozoa</taxon>
        <taxon>Tardigrada</taxon>
        <taxon>Eutardigrada</taxon>
        <taxon>Parachela</taxon>
        <taxon>Hypsibioidea</taxon>
        <taxon>Ramazzottiidae</taxon>
        <taxon>Ramazzottius</taxon>
    </lineage>
</organism>
<dbReference type="EMBL" id="BDGG01000003">
    <property type="protein sequence ID" value="GAU95863.1"/>
    <property type="molecule type" value="Genomic_DNA"/>
</dbReference>
<dbReference type="OrthoDB" id="10644948at2759"/>
<comment type="caution">
    <text evidence="2">The sequence shown here is derived from an EMBL/GenBank/DDBJ whole genome shotgun (WGS) entry which is preliminary data.</text>
</comment>
<proteinExistence type="predicted"/>